<dbReference type="FunCoup" id="A0A2K1IGR2">
    <property type="interactions" value="1314"/>
</dbReference>
<dbReference type="OMA" id="AVHATFC"/>
<evidence type="ECO:0000256" key="3">
    <source>
        <dbReference type="ARBA" id="ARBA00022692"/>
    </source>
</evidence>
<dbReference type="PaxDb" id="3218-PP1S403_40V6.1"/>
<feature type="transmembrane region" description="Helical" evidence="10">
    <location>
        <begin position="281"/>
        <end position="297"/>
    </location>
</feature>
<dbReference type="InterPro" id="IPR004326">
    <property type="entry name" value="Mlo"/>
</dbReference>
<feature type="transmembrane region" description="Helical" evidence="10">
    <location>
        <begin position="60"/>
        <end position="77"/>
    </location>
</feature>
<feature type="transmembrane region" description="Helical" evidence="10">
    <location>
        <begin position="387"/>
        <end position="410"/>
    </location>
</feature>
<dbReference type="Pfam" id="PF03094">
    <property type="entry name" value="Mlo"/>
    <property type="match status" value="1"/>
</dbReference>
<comment type="domain">
    <text evidence="8">The C-terminus contains a calmodulin-binding domain, which binds calmodulin in a calcium-dependent fashion.</text>
</comment>
<evidence type="ECO:0000313" key="12">
    <source>
        <dbReference type="EnsemblPlants" id="Pp3c24_13900V3.1"/>
    </source>
</evidence>
<proteinExistence type="inferred from homology"/>
<keyword evidence="6 8" id="KW-0472">Membrane</keyword>
<keyword evidence="8" id="KW-0112">Calmodulin-binding</keyword>
<gene>
    <name evidence="12" type="primary">LOC112276602</name>
    <name evidence="8" type="synonym">MLO</name>
    <name evidence="11" type="ORF">PHYPA_029050</name>
</gene>
<feature type="transmembrane region" description="Helical" evidence="10">
    <location>
        <begin position="141"/>
        <end position="165"/>
    </location>
</feature>
<feature type="compositionally biased region" description="Basic and acidic residues" evidence="9">
    <location>
        <begin position="565"/>
        <end position="583"/>
    </location>
</feature>
<sequence length="583" mass="66033">MAGGGEGSQKSLEQTPTWAVAAVCTVFVIASLLVERGIHKLGKYFKRAQRKELFHTLQQIKNELMLLGFISLLLTVFQNKVASICMPERFGHRMLPCPYVPPASEASVAARRRLFATEATATTGCKAGYVPVISVEGLHQLHIFIFILAVVHVCYSCLTVLVGLLQVHSWKKWEIQAHSEGDAALNAALKPDHHGRHEHLLKAHGTNFAESRVKYRFLHQSITGLNLDSYIYSFFRQFGKPIYRTDYFCLRVGFITKHNLSPDYDFYHYIRRAMEEDFKRVVGISAFLWAIVCIFLLTDLNGWYTYFWIAFIPTILVLIVGAKLQHIIISLAIEVRGGVDKITITDPDQLDDGFKKAEKPKVAALIEPTKPRDDLFWFKRPHVLVKLIHFILFQNAFELAFFFWAMFTYGIDSCLVGKRWMILVRLGMGVFVQILCSASTLPLYALVSQMGSSIKFDPDWRERPDKANKGNQKLNGKARHLAGILGVDKEVNRKDRAVDIELPIHRGANNMHPYPHPDQGGSNAMEIDEAPMPILPKSADPRNNPSSERETDSEKLSPANVFKLAAEKEKLKKSRSEQKDDIP</sequence>
<dbReference type="KEGG" id="ppp:112276602"/>
<dbReference type="EMBL" id="ABEU02000024">
    <property type="protein sequence ID" value="PNR28458.1"/>
    <property type="molecule type" value="Genomic_DNA"/>
</dbReference>
<keyword evidence="4 8" id="KW-0611">Plant defense</keyword>
<comment type="subcellular location">
    <subcellularLocation>
        <location evidence="1 8">Membrane</location>
        <topology evidence="1 8">Multi-pass membrane protein</topology>
    </subcellularLocation>
</comment>
<dbReference type="PANTHER" id="PTHR31942">
    <property type="entry name" value="MLO-LIKE PROTEIN 1"/>
    <property type="match status" value="1"/>
</dbReference>
<feature type="transmembrane region" description="Helical" evidence="10">
    <location>
        <begin position="18"/>
        <end position="39"/>
    </location>
</feature>
<evidence type="ECO:0000256" key="2">
    <source>
        <dbReference type="ARBA" id="ARBA00006574"/>
    </source>
</evidence>
<dbReference type="GO" id="GO:0006952">
    <property type="term" value="P:defense response"/>
    <property type="evidence" value="ECO:0007669"/>
    <property type="project" value="UniProtKB-KW"/>
</dbReference>
<evidence type="ECO:0000256" key="6">
    <source>
        <dbReference type="ARBA" id="ARBA00023136"/>
    </source>
</evidence>
<dbReference type="STRING" id="3218.A0A2K1IGR2"/>
<accession>A0A2K1IGR2</accession>
<dbReference type="OrthoDB" id="1388414at2759"/>
<evidence type="ECO:0000313" key="11">
    <source>
        <dbReference type="EMBL" id="PNR28458.1"/>
    </source>
</evidence>
<feature type="transmembrane region" description="Helical" evidence="10">
    <location>
        <begin position="422"/>
        <end position="447"/>
    </location>
</feature>
<evidence type="ECO:0000313" key="13">
    <source>
        <dbReference type="Proteomes" id="UP000006727"/>
    </source>
</evidence>
<reference evidence="11 13" key="2">
    <citation type="journal article" date="2018" name="Plant J.">
        <title>The Physcomitrella patens chromosome-scale assembly reveals moss genome structure and evolution.</title>
        <authorList>
            <person name="Lang D."/>
            <person name="Ullrich K.K."/>
            <person name="Murat F."/>
            <person name="Fuchs J."/>
            <person name="Jenkins J."/>
            <person name="Haas F.B."/>
            <person name="Piednoel M."/>
            <person name="Gundlach H."/>
            <person name="Van Bel M."/>
            <person name="Meyberg R."/>
            <person name="Vives C."/>
            <person name="Morata J."/>
            <person name="Symeonidi A."/>
            <person name="Hiss M."/>
            <person name="Muchero W."/>
            <person name="Kamisugi Y."/>
            <person name="Saleh O."/>
            <person name="Blanc G."/>
            <person name="Decker E.L."/>
            <person name="van Gessel N."/>
            <person name="Grimwood J."/>
            <person name="Hayes R.D."/>
            <person name="Graham S.W."/>
            <person name="Gunter L.E."/>
            <person name="McDaniel S.F."/>
            <person name="Hoernstein S.N.W."/>
            <person name="Larsson A."/>
            <person name="Li F.W."/>
            <person name="Perroud P.F."/>
            <person name="Phillips J."/>
            <person name="Ranjan P."/>
            <person name="Rokshar D.S."/>
            <person name="Rothfels C.J."/>
            <person name="Schneider L."/>
            <person name="Shu S."/>
            <person name="Stevenson D.W."/>
            <person name="Thummler F."/>
            <person name="Tillich M."/>
            <person name="Villarreal Aguilar J.C."/>
            <person name="Widiez T."/>
            <person name="Wong G.K."/>
            <person name="Wymore A."/>
            <person name="Zhang Y."/>
            <person name="Zimmer A.D."/>
            <person name="Quatrano R.S."/>
            <person name="Mayer K.F.X."/>
            <person name="Goodstein D."/>
            <person name="Casacuberta J.M."/>
            <person name="Vandepoele K."/>
            <person name="Reski R."/>
            <person name="Cuming A.C."/>
            <person name="Tuskan G.A."/>
            <person name="Maumus F."/>
            <person name="Salse J."/>
            <person name="Schmutz J."/>
            <person name="Rensing S.A."/>
        </authorList>
    </citation>
    <scope>NUCLEOTIDE SEQUENCE [LARGE SCALE GENOMIC DNA]</scope>
    <source>
        <strain evidence="12 13">cv. Gransden 2004</strain>
    </source>
</reference>
<feature type="transmembrane region" description="Helical" evidence="10">
    <location>
        <begin position="303"/>
        <end position="322"/>
    </location>
</feature>
<dbReference type="AlphaFoldDB" id="A0A2K1IGR2"/>
<dbReference type="Proteomes" id="UP000006727">
    <property type="component" value="Chromosome 24"/>
</dbReference>
<keyword evidence="5 8" id="KW-1133">Transmembrane helix</keyword>
<evidence type="ECO:0000256" key="1">
    <source>
        <dbReference type="ARBA" id="ARBA00004141"/>
    </source>
</evidence>
<dbReference type="PANTHER" id="PTHR31942:SF52">
    <property type="entry name" value="MLO-LIKE PROTEIN 1"/>
    <property type="match status" value="1"/>
</dbReference>
<evidence type="ECO:0000256" key="5">
    <source>
        <dbReference type="ARBA" id="ARBA00022989"/>
    </source>
</evidence>
<reference evidence="11 13" key="1">
    <citation type="journal article" date="2008" name="Science">
        <title>The Physcomitrella genome reveals evolutionary insights into the conquest of land by plants.</title>
        <authorList>
            <person name="Rensing S."/>
            <person name="Lang D."/>
            <person name="Zimmer A."/>
            <person name="Terry A."/>
            <person name="Salamov A."/>
            <person name="Shapiro H."/>
            <person name="Nishiyama T."/>
            <person name="Perroud P.-F."/>
            <person name="Lindquist E."/>
            <person name="Kamisugi Y."/>
            <person name="Tanahashi T."/>
            <person name="Sakakibara K."/>
            <person name="Fujita T."/>
            <person name="Oishi K."/>
            <person name="Shin-I T."/>
            <person name="Kuroki Y."/>
            <person name="Toyoda A."/>
            <person name="Suzuki Y."/>
            <person name="Hashimoto A."/>
            <person name="Yamaguchi K."/>
            <person name="Sugano A."/>
            <person name="Kohara Y."/>
            <person name="Fujiyama A."/>
            <person name="Anterola A."/>
            <person name="Aoki S."/>
            <person name="Ashton N."/>
            <person name="Barbazuk W.B."/>
            <person name="Barker E."/>
            <person name="Bennetzen J."/>
            <person name="Bezanilla M."/>
            <person name="Blankenship R."/>
            <person name="Cho S.H."/>
            <person name="Dutcher S."/>
            <person name="Estelle M."/>
            <person name="Fawcett J.A."/>
            <person name="Gundlach H."/>
            <person name="Hanada K."/>
            <person name="Heyl A."/>
            <person name="Hicks K.A."/>
            <person name="Hugh J."/>
            <person name="Lohr M."/>
            <person name="Mayer K."/>
            <person name="Melkozernov A."/>
            <person name="Murata T."/>
            <person name="Nelson D."/>
            <person name="Pils B."/>
            <person name="Prigge M."/>
            <person name="Reiss B."/>
            <person name="Renner T."/>
            <person name="Rombauts S."/>
            <person name="Rushton P."/>
            <person name="Sanderfoot A."/>
            <person name="Schween G."/>
            <person name="Shiu S.-H."/>
            <person name="Stueber K."/>
            <person name="Theodoulou F.L."/>
            <person name="Tu H."/>
            <person name="Van de Peer Y."/>
            <person name="Verrier P.J."/>
            <person name="Waters E."/>
            <person name="Wood A."/>
            <person name="Yang L."/>
            <person name="Cove D."/>
            <person name="Cuming A."/>
            <person name="Hasebe M."/>
            <person name="Lucas S."/>
            <person name="Mishler D.B."/>
            <person name="Reski R."/>
            <person name="Grigoriev I."/>
            <person name="Quatrano R.S."/>
            <person name="Boore J.L."/>
        </authorList>
    </citation>
    <scope>NUCLEOTIDE SEQUENCE [LARGE SCALE GENOMIC DNA]</scope>
    <source>
        <strain evidence="12 13">cv. Gransden 2004</strain>
    </source>
</reference>
<organism evidence="11">
    <name type="scientific">Physcomitrium patens</name>
    <name type="common">Spreading-leaved earth moss</name>
    <name type="synonym">Physcomitrella patens</name>
    <dbReference type="NCBI Taxonomy" id="3218"/>
    <lineage>
        <taxon>Eukaryota</taxon>
        <taxon>Viridiplantae</taxon>
        <taxon>Streptophyta</taxon>
        <taxon>Embryophyta</taxon>
        <taxon>Bryophyta</taxon>
        <taxon>Bryophytina</taxon>
        <taxon>Bryopsida</taxon>
        <taxon>Funariidae</taxon>
        <taxon>Funariales</taxon>
        <taxon>Funariaceae</taxon>
        <taxon>Physcomitrium</taxon>
    </lineage>
</organism>
<evidence type="ECO:0000256" key="7">
    <source>
        <dbReference type="ARBA" id="ARBA00023265"/>
    </source>
</evidence>
<keyword evidence="3 8" id="KW-0812">Transmembrane</keyword>
<evidence type="ECO:0000256" key="10">
    <source>
        <dbReference type="SAM" id="Phobius"/>
    </source>
</evidence>
<keyword evidence="13" id="KW-1185">Reference proteome</keyword>
<name>A0A2K1IGR2_PHYPA</name>
<evidence type="ECO:0000256" key="4">
    <source>
        <dbReference type="ARBA" id="ARBA00022821"/>
    </source>
</evidence>
<feature type="region of interest" description="Disordered" evidence="9">
    <location>
        <begin position="507"/>
        <end position="583"/>
    </location>
</feature>
<evidence type="ECO:0000256" key="8">
    <source>
        <dbReference type="RuleBase" id="RU280816"/>
    </source>
</evidence>
<dbReference type="GO" id="GO:0016020">
    <property type="term" value="C:membrane"/>
    <property type="evidence" value="ECO:0007669"/>
    <property type="project" value="UniProtKB-SubCell"/>
</dbReference>
<dbReference type="EnsemblPlants" id="Pp3c24_13900V3.1">
    <property type="protein sequence ID" value="Pp3c24_13900V3.1"/>
    <property type="gene ID" value="Pp3c24_13900"/>
</dbReference>
<keyword evidence="7 8" id="KW-0568">Pathogenesis-related protein</keyword>
<comment type="function">
    <text evidence="8">May be involved in modulation of pathogen defense and leaf cell death.</text>
</comment>
<dbReference type="Gramene" id="Pp3c24_13900V3.1">
    <property type="protein sequence ID" value="Pp3c24_13900V3.1"/>
    <property type="gene ID" value="Pp3c24_13900"/>
</dbReference>
<protein>
    <recommendedName>
        <fullName evidence="8">MLO-like protein</fullName>
    </recommendedName>
</protein>
<comment type="similarity">
    <text evidence="2 8">Belongs to the MLO family.</text>
</comment>
<dbReference type="GeneID" id="112276602"/>
<dbReference type="RefSeq" id="XP_024363826.1">
    <property type="nucleotide sequence ID" value="XM_024508058.2"/>
</dbReference>
<evidence type="ECO:0000256" key="9">
    <source>
        <dbReference type="SAM" id="MobiDB-lite"/>
    </source>
</evidence>
<dbReference type="EnsemblPlants" id="Pp3c24_13900V3.2">
    <property type="protein sequence ID" value="Pp3c24_13900V3.2"/>
    <property type="gene ID" value="Pp3c24_13900"/>
</dbReference>
<dbReference type="GO" id="GO:0005516">
    <property type="term" value="F:calmodulin binding"/>
    <property type="evidence" value="ECO:0007669"/>
    <property type="project" value="UniProtKB-KW"/>
</dbReference>
<reference evidence="12" key="3">
    <citation type="submission" date="2020-12" db="UniProtKB">
        <authorList>
            <consortium name="EnsemblPlants"/>
        </authorList>
    </citation>
    <scope>IDENTIFICATION</scope>
</reference>
<dbReference type="Gramene" id="Pp3c24_13900V3.2">
    <property type="protein sequence ID" value="Pp3c24_13900V3.2"/>
    <property type="gene ID" value="Pp3c24_13900"/>
</dbReference>